<dbReference type="PANTHER" id="PTHR43771">
    <property type="entry name" value="PHOSPHOMANNOMUTASE"/>
    <property type="match status" value="1"/>
</dbReference>
<evidence type="ECO:0000256" key="5">
    <source>
        <dbReference type="ARBA" id="ARBA00022842"/>
    </source>
</evidence>
<dbReference type="CDD" id="cd03089">
    <property type="entry name" value="PMM_PGM"/>
    <property type="match status" value="1"/>
</dbReference>
<protein>
    <submittedName>
        <fullName evidence="9">Phosphomannomutase</fullName>
    </submittedName>
</protein>
<keyword evidence="5" id="KW-0460">Magnesium</keyword>
<dbReference type="Pfam" id="PF02878">
    <property type="entry name" value="PGM_PMM_I"/>
    <property type="match status" value="1"/>
</dbReference>
<dbReference type="Gene3D" id="3.30.310.50">
    <property type="entry name" value="Alpha-D-phosphohexomutase, C-terminal domain"/>
    <property type="match status" value="1"/>
</dbReference>
<name>A0A2M7EBM2_9BACT</name>
<dbReference type="InterPro" id="IPR036900">
    <property type="entry name" value="A-D-PHexomutase_C_sf"/>
</dbReference>
<dbReference type="Gene3D" id="3.40.120.10">
    <property type="entry name" value="Alpha-D-Glucose-1,6-Bisphosphate, subunit A, domain 3"/>
    <property type="match status" value="3"/>
</dbReference>
<dbReference type="AlphaFoldDB" id="A0A2M7EBM2"/>
<dbReference type="EMBL" id="PETJ01000026">
    <property type="protein sequence ID" value="PIV65160.1"/>
    <property type="molecule type" value="Genomic_DNA"/>
</dbReference>
<dbReference type="GO" id="GO:0005975">
    <property type="term" value="P:carbohydrate metabolic process"/>
    <property type="evidence" value="ECO:0007669"/>
    <property type="project" value="InterPro"/>
</dbReference>
<organism evidence="9 10">
    <name type="scientific">Candidatus Nealsonbacteria bacterium CG01_land_8_20_14_3_00_12</name>
    <dbReference type="NCBI Taxonomy" id="1974697"/>
    <lineage>
        <taxon>Bacteria</taxon>
        <taxon>Candidatus Nealsoniibacteriota</taxon>
    </lineage>
</organism>
<dbReference type="SUPFAM" id="SSF55957">
    <property type="entry name" value="Phosphoglucomutase, C-terminal domain"/>
    <property type="match status" value="1"/>
</dbReference>
<dbReference type="InterPro" id="IPR005841">
    <property type="entry name" value="Alpha-D-phosphohexomutase_SF"/>
</dbReference>
<evidence type="ECO:0000256" key="2">
    <source>
        <dbReference type="ARBA" id="ARBA00010231"/>
    </source>
</evidence>
<proteinExistence type="inferred from homology"/>
<reference evidence="10" key="1">
    <citation type="submission" date="2017-09" db="EMBL/GenBank/DDBJ databases">
        <title>Depth-based differentiation of microbial function through sediment-hosted aquifers and enrichment of novel symbionts in the deep terrestrial subsurface.</title>
        <authorList>
            <person name="Probst A.J."/>
            <person name="Ladd B."/>
            <person name="Jarett J.K."/>
            <person name="Geller-Mcgrath D.E."/>
            <person name="Sieber C.M.K."/>
            <person name="Emerson J.B."/>
            <person name="Anantharaman K."/>
            <person name="Thomas B.C."/>
            <person name="Malmstrom R."/>
            <person name="Stieglmeier M."/>
            <person name="Klingl A."/>
            <person name="Woyke T."/>
            <person name="Ryan C.M."/>
            <person name="Banfield J.F."/>
        </authorList>
    </citation>
    <scope>NUCLEOTIDE SEQUENCE [LARGE SCALE GENOMIC DNA]</scope>
</reference>
<sequence length="474" mass="53291">MEIFRAYDIRGEYPKDINDDICYKIARILVRTFNAKNVVIGRDVSLATPKIYKSLIKGALDQGADIIDIGIAGTDVVYFAAGHYKFNIGLEVTASHSAGYLSGIKILGPGATPFGKGMGMEKLKEDFLNYREVKPEKKGKLIKKDVWKDFITQVLEFVDASKIKPLKVVSDASNAVGVLEIDNLEKHLPQIEFIKLNWKLDGRYPGHQPNPFLKENRQQLVAKVKKVKADLGIAFDGDADRVYFVDENGDYIFGVYINALIAEKTCRANPGGVVLYDVRATRYIKMKILEAGGIPKMELVGHVFFKNRMRKENAIFGGEASGHIYYNFGDYMVENSLIAFCQILQIISESGKSLSELTREARINYPVSGEYNFILPGFAETDDLTPEAIAVMNKILAKVREKYSDGEISDFDTLTIYYPDWNFNLRPSANDPVLRFTAEATSNELLLRKQKEVFELLKAEGCQYLNDSGVELLY</sequence>
<dbReference type="InterPro" id="IPR005845">
    <property type="entry name" value="A-D-PHexomutase_a/b/a-II"/>
</dbReference>
<evidence type="ECO:0000259" key="8">
    <source>
        <dbReference type="Pfam" id="PF02879"/>
    </source>
</evidence>
<comment type="similarity">
    <text evidence="2">Belongs to the phosphohexose mutase family.</text>
</comment>
<feature type="domain" description="Alpha-D-phosphohexomutase alpha/beta/alpha" evidence="7">
    <location>
        <begin position="2"/>
        <end position="128"/>
    </location>
</feature>
<evidence type="ECO:0000256" key="1">
    <source>
        <dbReference type="ARBA" id="ARBA00001946"/>
    </source>
</evidence>
<dbReference type="PANTHER" id="PTHR43771:SF1">
    <property type="entry name" value="PHOSPHOMANNOMUTASE"/>
    <property type="match status" value="1"/>
</dbReference>
<evidence type="ECO:0000259" key="7">
    <source>
        <dbReference type="Pfam" id="PF02878"/>
    </source>
</evidence>
<dbReference type="PRINTS" id="PR00509">
    <property type="entry name" value="PGMPMM"/>
</dbReference>
<keyword evidence="4" id="KW-0479">Metal-binding</keyword>
<evidence type="ECO:0000256" key="4">
    <source>
        <dbReference type="ARBA" id="ARBA00022723"/>
    </source>
</evidence>
<accession>A0A2M7EBM2</accession>
<evidence type="ECO:0000256" key="6">
    <source>
        <dbReference type="ARBA" id="ARBA00023235"/>
    </source>
</evidence>
<dbReference type="GO" id="GO:0016868">
    <property type="term" value="F:intramolecular phosphotransferase activity"/>
    <property type="evidence" value="ECO:0007669"/>
    <property type="project" value="InterPro"/>
</dbReference>
<keyword evidence="6" id="KW-0413">Isomerase</keyword>
<evidence type="ECO:0000313" key="9">
    <source>
        <dbReference type="EMBL" id="PIV65160.1"/>
    </source>
</evidence>
<keyword evidence="3" id="KW-0597">Phosphoprotein</keyword>
<evidence type="ECO:0000313" key="10">
    <source>
        <dbReference type="Proteomes" id="UP000230766"/>
    </source>
</evidence>
<dbReference type="Proteomes" id="UP000230766">
    <property type="component" value="Unassembled WGS sequence"/>
</dbReference>
<dbReference type="InterPro" id="IPR016055">
    <property type="entry name" value="A-D-PHexomutase_a/b/a-I/II/III"/>
</dbReference>
<dbReference type="InterPro" id="IPR005844">
    <property type="entry name" value="A-D-PHexomutase_a/b/a-I"/>
</dbReference>
<comment type="cofactor">
    <cofactor evidence="1">
        <name>Mg(2+)</name>
        <dbReference type="ChEBI" id="CHEBI:18420"/>
    </cofactor>
</comment>
<dbReference type="SUPFAM" id="SSF53738">
    <property type="entry name" value="Phosphoglucomutase, first 3 domains"/>
    <property type="match status" value="3"/>
</dbReference>
<feature type="domain" description="Alpha-D-phosphohexomutase alpha/beta/alpha" evidence="8">
    <location>
        <begin position="149"/>
        <end position="249"/>
    </location>
</feature>
<evidence type="ECO:0000256" key="3">
    <source>
        <dbReference type="ARBA" id="ARBA00022553"/>
    </source>
</evidence>
<comment type="caution">
    <text evidence="9">The sequence shown here is derived from an EMBL/GenBank/DDBJ whole genome shotgun (WGS) entry which is preliminary data.</text>
</comment>
<dbReference type="GO" id="GO:0046872">
    <property type="term" value="F:metal ion binding"/>
    <property type="evidence" value="ECO:0007669"/>
    <property type="project" value="UniProtKB-KW"/>
</dbReference>
<dbReference type="Pfam" id="PF02879">
    <property type="entry name" value="PGM_PMM_II"/>
    <property type="match status" value="1"/>
</dbReference>
<gene>
    <name evidence="9" type="ORF">COS09_01045</name>
</gene>